<protein>
    <submittedName>
        <fullName evidence="1">Uncharacterized protein</fullName>
    </submittedName>
</protein>
<dbReference type="EMBL" id="JAWDGP010005296">
    <property type="protein sequence ID" value="KAK3758173.1"/>
    <property type="molecule type" value="Genomic_DNA"/>
</dbReference>
<organism evidence="1 2">
    <name type="scientific">Elysia crispata</name>
    <name type="common">lettuce slug</name>
    <dbReference type="NCBI Taxonomy" id="231223"/>
    <lineage>
        <taxon>Eukaryota</taxon>
        <taxon>Metazoa</taxon>
        <taxon>Spiralia</taxon>
        <taxon>Lophotrochozoa</taxon>
        <taxon>Mollusca</taxon>
        <taxon>Gastropoda</taxon>
        <taxon>Heterobranchia</taxon>
        <taxon>Euthyneura</taxon>
        <taxon>Panpulmonata</taxon>
        <taxon>Sacoglossa</taxon>
        <taxon>Placobranchoidea</taxon>
        <taxon>Plakobranchidae</taxon>
        <taxon>Elysia</taxon>
    </lineage>
</organism>
<proteinExistence type="predicted"/>
<evidence type="ECO:0000313" key="2">
    <source>
        <dbReference type="Proteomes" id="UP001283361"/>
    </source>
</evidence>
<comment type="caution">
    <text evidence="1">The sequence shown here is derived from an EMBL/GenBank/DDBJ whole genome shotgun (WGS) entry which is preliminary data.</text>
</comment>
<gene>
    <name evidence="1" type="ORF">RRG08_027805</name>
</gene>
<evidence type="ECO:0000313" key="1">
    <source>
        <dbReference type="EMBL" id="KAK3758173.1"/>
    </source>
</evidence>
<keyword evidence="2" id="KW-1185">Reference proteome</keyword>
<accession>A0AAE1D6F5</accession>
<dbReference type="Proteomes" id="UP001283361">
    <property type="component" value="Unassembled WGS sequence"/>
</dbReference>
<reference evidence="1" key="1">
    <citation type="journal article" date="2023" name="G3 (Bethesda)">
        <title>A reference genome for the long-term kleptoplast-retaining sea slug Elysia crispata morphotype clarki.</title>
        <authorList>
            <person name="Eastman K.E."/>
            <person name="Pendleton A.L."/>
            <person name="Shaikh M.A."/>
            <person name="Suttiyut T."/>
            <person name="Ogas R."/>
            <person name="Tomko P."/>
            <person name="Gavelis G."/>
            <person name="Widhalm J.R."/>
            <person name="Wisecaver J.H."/>
        </authorList>
    </citation>
    <scope>NUCLEOTIDE SEQUENCE</scope>
    <source>
        <strain evidence="1">ECLA1</strain>
    </source>
</reference>
<sequence>MLIQTAEMLKYLSNISSSVKRPVCGVHRESLFSPCQTVQPGKETKIKSMRAQSGGNNSVYRPWGSSCIKKKKQGVTALSSVHFKSYVVIFLQPFFGADSVPTAYTL</sequence>
<name>A0AAE1D6F5_9GAST</name>
<dbReference type="AlphaFoldDB" id="A0AAE1D6F5"/>